<dbReference type="Pfam" id="PF00072">
    <property type="entry name" value="Response_reg"/>
    <property type="match status" value="1"/>
</dbReference>
<dbReference type="SUPFAM" id="SSF52172">
    <property type="entry name" value="CheY-like"/>
    <property type="match status" value="1"/>
</dbReference>
<accession>A0A5B8U7I6</accession>
<organism evidence="4 5">
    <name type="scientific">Baekduia soli</name>
    <dbReference type="NCBI Taxonomy" id="496014"/>
    <lineage>
        <taxon>Bacteria</taxon>
        <taxon>Bacillati</taxon>
        <taxon>Actinomycetota</taxon>
        <taxon>Thermoleophilia</taxon>
        <taxon>Solirubrobacterales</taxon>
        <taxon>Baekduiaceae</taxon>
        <taxon>Baekduia</taxon>
    </lineage>
</organism>
<dbReference type="InterPro" id="IPR039420">
    <property type="entry name" value="WalR-like"/>
</dbReference>
<dbReference type="AlphaFoldDB" id="A0A5B8U7I6"/>
<evidence type="ECO:0000259" key="3">
    <source>
        <dbReference type="PROSITE" id="PS50110"/>
    </source>
</evidence>
<dbReference type="KEGG" id="bsol:FSW04_15205"/>
<dbReference type="GO" id="GO:0000160">
    <property type="term" value="P:phosphorelay signal transduction system"/>
    <property type="evidence" value="ECO:0007669"/>
    <property type="project" value="InterPro"/>
</dbReference>
<gene>
    <name evidence="4" type="ORF">FSW04_15205</name>
</gene>
<protein>
    <submittedName>
        <fullName evidence="4">Response regulator transcription factor</fullName>
    </submittedName>
</protein>
<dbReference type="EMBL" id="CP042430">
    <property type="protein sequence ID" value="QEC48788.1"/>
    <property type="molecule type" value="Genomic_DNA"/>
</dbReference>
<evidence type="ECO:0000256" key="2">
    <source>
        <dbReference type="PROSITE-ProRule" id="PRU00169"/>
    </source>
</evidence>
<dbReference type="Proteomes" id="UP000321805">
    <property type="component" value="Chromosome"/>
</dbReference>
<dbReference type="CDD" id="cd17535">
    <property type="entry name" value="REC_NarL-like"/>
    <property type="match status" value="1"/>
</dbReference>
<keyword evidence="1" id="KW-0238">DNA-binding</keyword>
<keyword evidence="2" id="KW-0597">Phosphoprotein</keyword>
<feature type="domain" description="Response regulatory" evidence="3">
    <location>
        <begin position="14"/>
        <end position="129"/>
    </location>
</feature>
<dbReference type="GO" id="GO:0003677">
    <property type="term" value="F:DNA binding"/>
    <property type="evidence" value="ECO:0007669"/>
    <property type="project" value="UniProtKB-KW"/>
</dbReference>
<dbReference type="OrthoDB" id="9808843at2"/>
<dbReference type="Gene3D" id="3.40.50.2300">
    <property type="match status" value="1"/>
</dbReference>
<keyword evidence="5" id="KW-1185">Reference proteome</keyword>
<name>A0A5B8U7I6_9ACTN</name>
<dbReference type="PANTHER" id="PTHR43214:SF43">
    <property type="entry name" value="TWO-COMPONENT RESPONSE REGULATOR"/>
    <property type="match status" value="1"/>
</dbReference>
<reference evidence="4 5" key="1">
    <citation type="journal article" date="2018" name="J. Microbiol.">
        <title>Baekduia soli gen. nov., sp. nov., a novel bacterium isolated from the soil of Baekdu Mountain and proposal of a novel family name, Baekduiaceae fam. nov.</title>
        <authorList>
            <person name="An D.S."/>
            <person name="Siddiqi M.Z."/>
            <person name="Kim K.H."/>
            <person name="Yu H.S."/>
            <person name="Im W.T."/>
        </authorList>
    </citation>
    <scope>NUCLEOTIDE SEQUENCE [LARGE SCALE GENOMIC DNA]</scope>
    <source>
        <strain evidence="4 5">BR7-21</strain>
    </source>
</reference>
<dbReference type="InterPro" id="IPR001789">
    <property type="entry name" value="Sig_transdc_resp-reg_receiver"/>
</dbReference>
<dbReference type="InterPro" id="IPR058245">
    <property type="entry name" value="NreC/VraR/RcsB-like_REC"/>
</dbReference>
<feature type="modified residue" description="4-aspartylphosphate" evidence="2">
    <location>
        <position position="64"/>
    </location>
</feature>
<dbReference type="RefSeq" id="WP_146920718.1">
    <property type="nucleotide sequence ID" value="NZ_CP042430.1"/>
</dbReference>
<evidence type="ECO:0000313" key="5">
    <source>
        <dbReference type="Proteomes" id="UP000321805"/>
    </source>
</evidence>
<dbReference type="PANTHER" id="PTHR43214">
    <property type="entry name" value="TWO-COMPONENT RESPONSE REGULATOR"/>
    <property type="match status" value="1"/>
</dbReference>
<evidence type="ECO:0000313" key="4">
    <source>
        <dbReference type="EMBL" id="QEC48788.1"/>
    </source>
</evidence>
<dbReference type="Gene3D" id="1.10.10.10">
    <property type="entry name" value="Winged helix-like DNA-binding domain superfamily/Winged helix DNA-binding domain"/>
    <property type="match status" value="1"/>
</dbReference>
<dbReference type="InterPro" id="IPR036388">
    <property type="entry name" value="WH-like_DNA-bd_sf"/>
</dbReference>
<dbReference type="InterPro" id="IPR011006">
    <property type="entry name" value="CheY-like_superfamily"/>
</dbReference>
<evidence type="ECO:0000256" key="1">
    <source>
        <dbReference type="ARBA" id="ARBA00023125"/>
    </source>
</evidence>
<dbReference type="PROSITE" id="PS50110">
    <property type="entry name" value="RESPONSE_REGULATORY"/>
    <property type="match status" value="1"/>
</dbReference>
<dbReference type="SMART" id="SM00448">
    <property type="entry name" value="REC"/>
    <property type="match status" value="1"/>
</dbReference>
<sequence>MNPSATPARHDSLRLVVVDDHPLYRRAMVRELRHAGETVVAEGDDGLAALRLIRHHQPDVALLDIRMPGMGGIGVAAELAQDGPDVPIVLLAAYNDGPLVRGGLRAGAAACVTQDADRAVLLRAVRACAGTAHAPRVLAGRHDLLSTPPHTWIPRLTAKEYRLLAMAELQIEPAATARDLGLEEGIVHRILDSARSKLGAGAVSEAIAVARHAGILPDHQLETPCAVGGAREPSR</sequence>
<proteinExistence type="predicted"/>